<proteinExistence type="predicted"/>
<protein>
    <submittedName>
        <fullName evidence="1">Type I secretion C-terminal target domain-containing protein</fullName>
    </submittedName>
</protein>
<reference evidence="1 2" key="1">
    <citation type="submission" date="2020-07" db="EMBL/GenBank/DDBJ databases">
        <title>Huge and variable diversity of episymbiotic CPR bacteria and DPANN archaea in groundwater ecosystems.</title>
        <authorList>
            <person name="He C.Y."/>
            <person name="Keren R."/>
            <person name="Whittaker M."/>
            <person name="Farag I.F."/>
            <person name="Doudna J."/>
            <person name="Cate J.H.D."/>
            <person name="Banfield J.F."/>
        </authorList>
    </citation>
    <scope>NUCLEOTIDE SEQUENCE [LARGE SCALE GENOMIC DNA]</scope>
    <source>
        <strain evidence="1">NC_groundwater_70_Ag_B-0.1um_54_66</strain>
    </source>
</reference>
<sequence>MYGSAGNNTLVGNNGNDWLQGGAGADTLTGGNGTDRFVLDNVSSVDTITDYRTTQFDILDISNILAGFTPGVDDIDNFVSFSVLGGNTTVRIDADGLTGGTSWTNVATLSAVTGLNVQTLYDNGLIVA</sequence>
<evidence type="ECO:0000313" key="1">
    <source>
        <dbReference type="EMBL" id="QQG37348.1"/>
    </source>
</evidence>
<gene>
    <name evidence="1" type="ORF">HYS17_02240</name>
</gene>
<dbReference type="Gene3D" id="2.150.10.10">
    <property type="entry name" value="Serralysin-like metalloprotease, C-terminal"/>
    <property type="match status" value="1"/>
</dbReference>
<dbReference type="Pfam" id="PF00353">
    <property type="entry name" value="HemolysinCabind"/>
    <property type="match status" value="1"/>
</dbReference>
<dbReference type="InterPro" id="IPR019960">
    <property type="entry name" value="T1SS_VCA0849"/>
</dbReference>
<dbReference type="SUPFAM" id="SSF51120">
    <property type="entry name" value="beta-Roll"/>
    <property type="match status" value="1"/>
</dbReference>
<dbReference type="PROSITE" id="PS00330">
    <property type="entry name" value="HEMOLYSIN_CALCIUM"/>
    <property type="match status" value="1"/>
</dbReference>
<dbReference type="AlphaFoldDB" id="A0A7T5R4D9"/>
<organism evidence="1 2">
    <name type="scientific">Micavibrio aeruginosavorus</name>
    <dbReference type="NCBI Taxonomy" id="349221"/>
    <lineage>
        <taxon>Bacteria</taxon>
        <taxon>Pseudomonadati</taxon>
        <taxon>Bdellovibrionota</taxon>
        <taxon>Bdellovibrionia</taxon>
        <taxon>Bdellovibrionales</taxon>
        <taxon>Pseudobdellovibrionaceae</taxon>
        <taxon>Micavibrio</taxon>
    </lineage>
</organism>
<name>A0A7T5R4D9_9BACT</name>
<dbReference type="NCBIfam" id="TIGR03661">
    <property type="entry name" value="T1SS_VCA0849"/>
    <property type="match status" value="1"/>
</dbReference>
<dbReference type="EMBL" id="CP066681">
    <property type="protein sequence ID" value="QQG37348.1"/>
    <property type="molecule type" value="Genomic_DNA"/>
</dbReference>
<dbReference type="InterPro" id="IPR001343">
    <property type="entry name" value="Hemolysn_Ca-bd"/>
</dbReference>
<dbReference type="PRINTS" id="PR00313">
    <property type="entry name" value="CABNDNGRPT"/>
</dbReference>
<evidence type="ECO:0000313" key="2">
    <source>
        <dbReference type="Proteomes" id="UP000595362"/>
    </source>
</evidence>
<dbReference type="InterPro" id="IPR011049">
    <property type="entry name" value="Serralysin-like_metalloprot_C"/>
</dbReference>
<dbReference type="InterPro" id="IPR018511">
    <property type="entry name" value="Hemolysin-typ_Ca-bd_CS"/>
</dbReference>
<accession>A0A7T5R4D9</accession>
<dbReference type="Proteomes" id="UP000595362">
    <property type="component" value="Chromosome"/>
</dbReference>
<dbReference type="GO" id="GO:0005509">
    <property type="term" value="F:calcium ion binding"/>
    <property type="evidence" value="ECO:0007669"/>
    <property type="project" value="InterPro"/>
</dbReference>